<dbReference type="PANTHER" id="PTHR13230">
    <property type="entry name" value="GENERAL TRANSCRIPTION FACTOR IIIC, POLYPEPTIDE 5"/>
    <property type="match status" value="1"/>
</dbReference>
<gene>
    <name evidence="3" type="ORF">CALMAC_LOCUS3071</name>
</gene>
<feature type="compositionally biased region" description="Acidic residues" evidence="1">
    <location>
        <begin position="237"/>
        <end position="263"/>
    </location>
</feature>
<dbReference type="Pfam" id="PF09734">
    <property type="entry name" value="Tau95"/>
    <property type="match status" value="1"/>
</dbReference>
<organism evidence="3 4">
    <name type="scientific">Callosobruchus maculatus</name>
    <name type="common">Southern cowpea weevil</name>
    <name type="synonym">Pulse bruchid</name>
    <dbReference type="NCBI Taxonomy" id="64391"/>
    <lineage>
        <taxon>Eukaryota</taxon>
        <taxon>Metazoa</taxon>
        <taxon>Ecdysozoa</taxon>
        <taxon>Arthropoda</taxon>
        <taxon>Hexapoda</taxon>
        <taxon>Insecta</taxon>
        <taxon>Pterygota</taxon>
        <taxon>Neoptera</taxon>
        <taxon>Endopterygota</taxon>
        <taxon>Coleoptera</taxon>
        <taxon>Polyphaga</taxon>
        <taxon>Cucujiformia</taxon>
        <taxon>Chrysomeloidea</taxon>
        <taxon>Chrysomelidae</taxon>
        <taxon>Bruchinae</taxon>
        <taxon>Bruchini</taxon>
        <taxon>Callosobruchus</taxon>
    </lineage>
</organism>
<proteinExistence type="predicted"/>
<dbReference type="GO" id="GO:0000127">
    <property type="term" value="C:transcription factor TFIIIC complex"/>
    <property type="evidence" value="ECO:0007669"/>
    <property type="project" value="InterPro"/>
</dbReference>
<dbReference type="GO" id="GO:0001002">
    <property type="term" value="F:RNA polymerase III type 1 promoter sequence-specific DNA binding"/>
    <property type="evidence" value="ECO:0007669"/>
    <property type="project" value="TreeGrafter"/>
</dbReference>
<dbReference type="Proteomes" id="UP000410492">
    <property type="component" value="Unassembled WGS sequence"/>
</dbReference>
<feature type="region of interest" description="Disordered" evidence="1">
    <location>
        <begin position="223"/>
        <end position="295"/>
    </location>
</feature>
<protein>
    <recommendedName>
        <fullName evidence="2">Transcription factor IIIC subunit 5 HTH domain-containing protein</fullName>
    </recommendedName>
</protein>
<sequence>MEKVRSKGLMDKYLVLKKLFDERPIYLRSAIRHLTRFLNENLKILLPAVAYYCTLGPWRTTWIRYGYNPQKDFNSRKYQTLDFRLKSNAELNSRARQRGRHIANLKPFNDEIDESSYLLKPDIIPPRKQRLYQYCDILLPEIQEMLQRLPKLPTYVKYDIKNGWFPARFIEQSREIVRNHMREQLKKRYQEERLKPTDAQTSEGDEGSLAYGSRMLSNLARARHRSVGEPGTSQVEEAIDEDAQEADVIDLIDDEDEEEEADADQERLLHGEEGDRDYDSDENSDNSSQYEIDTEALEEINKMVSGAGSIFK</sequence>
<dbReference type="GO" id="GO:0001003">
    <property type="term" value="F:RNA polymerase III type 2 promoter sequence-specific DNA binding"/>
    <property type="evidence" value="ECO:0007669"/>
    <property type="project" value="TreeGrafter"/>
</dbReference>
<evidence type="ECO:0000256" key="1">
    <source>
        <dbReference type="SAM" id="MobiDB-lite"/>
    </source>
</evidence>
<feature type="compositionally biased region" description="Basic and acidic residues" evidence="1">
    <location>
        <begin position="264"/>
        <end position="273"/>
    </location>
</feature>
<dbReference type="InterPro" id="IPR019136">
    <property type="entry name" value="TF_IIIC_su-5_HTH"/>
</dbReference>
<feature type="compositionally biased region" description="Basic and acidic residues" evidence="1">
    <location>
        <begin position="187"/>
        <end position="196"/>
    </location>
</feature>
<feature type="domain" description="Transcription factor IIIC subunit 5 HTH" evidence="2">
    <location>
        <begin position="11"/>
        <end position="84"/>
    </location>
</feature>
<dbReference type="InterPro" id="IPR040454">
    <property type="entry name" value="TF_IIIC_Tfc1/Sfc1"/>
</dbReference>
<keyword evidence="4" id="KW-1185">Reference proteome</keyword>
<accession>A0A653BRS0</accession>
<evidence type="ECO:0000313" key="3">
    <source>
        <dbReference type="EMBL" id="VEN38041.1"/>
    </source>
</evidence>
<dbReference type="PANTHER" id="PTHR13230:SF5">
    <property type="entry name" value="GENERAL TRANSCRIPTION FACTOR 3C POLYPEPTIDE 5"/>
    <property type="match status" value="1"/>
</dbReference>
<dbReference type="OrthoDB" id="5598268at2759"/>
<name>A0A653BRS0_CALMS</name>
<dbReference type="EMBL" id="CAACVG010004034">
    <property type="protein sequence ID" value="VEN38041.1"/>
    <property type="molecule type" value="Genomic_DNA"/>
</dbReference>
<dbReference type="GO" id="GO:0006384">
    <property type="term" value="P:transcription initiation at RNA polymerase III promoter"/>
    <property type="evidence" value="ECO:0007669"/>
    <property type="project" value="InterPro"/>
</dbReference>
<dbReference type="AlphaFoldDB" id="A0A653BRS0"/>
<evidence type="ECO:0000259" key="2">
    <source>
        <dbReference type="Pfam" id="PF09734"/>
    </source>
</evidence>
<reference evidence="3 4" key="1">
    <citation type="submission" date="2019-01" db="EMBL/GenBank/DDBJ databases">
        <authorList>
            <person name="Sayadi A."/>
        </authorList>
    </citation>
    <scope>NUCLEOTIDE SEQUENCE [LARGE SCALE GENOMIC DNA]</scope>
</reference>
<feature type="compositionally biased region" description="Acidic residues" evidence="1">
    <location>
        <begin position="274"/>
        <end position="284"/>
    </location>
</feature>
<evidence type="ECO:0000313" key="4">
    <source>
        <dbReference type="Proteomes" id="UP000410492"/>
    </source>
</evidence>
<feature type="region of interest" description="Disordered" evidence="1">
    <location>
        <begin position="187"/>
        <end position="210"/>
    </location>
</feature>